<accession>A0A8C9L9B8</accession>
<dbReference type="Proteomes" id="UP000694428">
    <property type="component" value="Unplaced"/>
</dbReference>
<name>A0A8C9L9B8_PAVCR</name>
<dbReference type="InterPro" id="IPR019139">
    <property type="entry name" value="LRRFIP1/2"/>
</dbReference>
<dbReference type="PANTHER" id="PTHR19212">
    <property type="entry name" value="LEUCINE RICH REPEAT IN FLII INTERACTING PROTEIN"/>
    <property type="match status" value="1"/>
</dbReference>
<organism evidence="6 7">
    <name type="scientific">Pavo cristatus</name>
    <name type="common">Indian peafowl</name>
    <name type="synonym">Blue peafowl</name>
    <dbReference type="NCBI Taxonomy" id="9049"/>
    <lineage>
        <taxon>Eukaryota</taxon>
        <taxon>Metazoa</taxon>
        <taxon>Chordata</taxon>
        <taxon>Craniata</taxon>
        <taxon>Vertebrata</taxon>
        <taxon>Euteleostomi</taxon>
        <taxon>Archelosauria</taxon>
        <taxon>Archosauria</taxon>
        <taxon>Dinosauria</taxon>
        <taxon>Saurischia</taxon>
        <taxon>Theropoda</taxon>
        <taxon>Coelurosauria</taxon>
        <taxon>Aves</taxon>
        <taxon>Neognathae</taxon>
        <taxon>Galloanserae</taxon>
        <taxon>Galliformes</taxon>
        <taxon>Phasianidae</taxon>
        <taxon>Phasianinae</taxon>
        <taxon>Pavo</taxon>
    </lineage>
</organism>
<dbReference type="Pfam" id="PF09738">
    <property type="entry name" value="LRRFIP"/>
    <property type="match status" value="1"/>
</dbReference>
<keyword evidence="7" id="KW-1185">Reference proteome</keyword>
<dbReference type="Ensembl" id="ENSPSTT00000012139.1">
    <property type="protein sequence ID" value="ENSPSTP00000011566.1"/>
    <property type="gene ID" value="ENSPSTG00000008121.1"/>
</dbReference>
<evidence type="ECO:0000313" key="7">
    <source>
        <dbReference type="Proteomes" id="UP000694428"/>
    </source>
</evidence>
<feature type="coiled-coil region" evidence="5">
    <location>
        <begin position="7"/>
        <end position="72"/>
    </location>
</feature>
<keyword evidence="3 5" id="KW-0175">Coiled coil</keyword>
<evidence type="ECO:0000256" key="2">
    <source>
        <dbReference type="ARBA" id="ARBA00022687"/>
    </source>
</evidence>
<dbReference type="GO" id="GO:0016055">
    <property type="term" value="P:Wnt signaling pathway"/>
    <property type="evidence" value="ECO:0007669"/>
    <property type="project" value="UniProtKB-KW"/>
</dbReference>
<protein>
    <recommendedName>
        <fullName evidence="4">Leucine-rich repeat flightless-interacting protein 2</fullName>
    </recommendedName>
</protein>
<keyword evidence="2" id="KW-0879">Wnt signaling pathway</keyword>
<dbReference type="AlphaFoldDB" id="A0A8C9L9B8"/>
<proteinExistence type="inferred from homology"/>
<dbReference type="PANTHER" id="PTHR19212:SF6">
    <property type="entry name" value="LEUCINE-RICH REPEAT FLIGHTLESS-INTERACTING PROTEIN 2"/>
    <property type="match status" value="1"/>
</dbReference>
<dbReference type="Gene3D" id="1.20.5.340">
    <property type="match status" value="1"/>
</dbReference>
<evidence type="ECO:0000313" key="6">
    <source>
        <dbReference type="Ensembl" id="ENSPSTP00000011566.1"/>
    </source>
</evidence>
<evidence type="ECO:0000256" key="3">
    <source>
        <dbReference type="ARBA" id="ARBA00023054"/>
    </source>
</evidence>
<evidence type="ECO:0000256" key="4">
    <source>
        <dbReference type="ARBA" id="ARBA00040512"/>
    </source>
</evidence>
<dbReference type="GO" id="GO:0006355">
    <property type="term" value="P:regulation of DNA-templated transcription"/>
    <property type="evidence" value="ECO:0007669"/>
    <property type="project" value="InterPro"/>
</dbReference>
<comment type="similarity">
    <text evidence="1">Belongs to the LRRFIP family.</text>
</comment>
<reference evidence="6" key="1">
    <citation type="submission" date="2025-08" db="UniProtKB">
        <authorList>
            <consortium name="Ensembl"/>
        </authorList>
    </citation>
    <scope>IDENTIFICATION</scope>
</reference>
<sequence>IHVNFCLGDANRQISEYKFRLSKAEQDITTLEQNIGRLEGQVARYKNAAENAEKVEDELKAEKRKLQRESWKEHVCLGATA</sequence>
<reference evidence="6" key="2">
    <citation type="submission" date="2025-09" db="UniProtKB">
        <authorList>
            <consortium name="Ensembl"/>
        </authorList>
    </citation>
    <scope>IDENTIFICATION</scope>
</reference>
<evidence type="ECO:0000256" key="1">
    <source>
        <dbReference type="ARBA" id="ARBA00008275"/>
    </source>
</evidence>
<evidence type="ECO:0000256" key="5">
    <source>
        <dbReference type="SAM" id="Coils"/>
    </source>
</evidence>